<evidence type="ECO:0000313" key="8">
    <source>
        <dbReference type="Proteomes" id="UP001595796"/>
    </source>
</evidence>
<keyword evidence="8" id="KW-1185">Reference proteome</keyword>
<keyword evidence="1" id="KW-0812">Transmembrane</keyword>
<dbReference type="PROSITE" id="PS50113">
    <property type="entry name" value="PAC"/>
    <property type="match status" value="1"/>
</dbReference>
<feature type="transmembrane region" description="Helical" evidence="1">
    <location>
        <begin position="295"/>
        <end position="318"/>
    </location>
</feature>
<dbReference type="PANTHER" id="PTHR44757">
    <property type="entry name" value="DIGUANYLATE CYCLASE DGCP"/>
    <property type="match status" value="1"/>
</dbReference>
<evidence type="ECO:0000259" key="4">
    <source>
        <dbReference type="PROSITE" id="PS50113"/>
    </source>
</evidence>
<feature type="chain" id="PRO_5045417377" evidence="2">
    <location>
        <begin position="20"/>
        <end position="974"/>
    </location>
</feature>
<comment type="caution">
    <text evidence="7">The sequence shown here is derived from an EMBL/GenBank/DDBJ whole genome shotgun (WGS) entry which is preliminary data.</text>
</comment>
<dbReference type="Proteomes" id="UP001595796">
    <property type="component" value="Unassembled WGS sequence"/>
</dbReference>
<dbReference type="InterPro" id="IPR035919">
    <property type="entry name" value="EAL_sf"/>
</dbReference>
<dbReference type="InterPro" id="IPR052155">
    <property type="entry name" value="Biofilm_reg_signaling"/>
</dbReference>
<dbReference type="InterPro" id="IPR001610">
    <property type="entry name" value="PAC"/>
</dbReference>
<dbReference type="SMART" id="SM00052">
    <property type="entry name" value="EAL"/>
    <property type="match status" value="1"/>
</dbReference>
<feature type="transmembrane region" description="Helical" evidence="1">
    <location>
        <begin position="330"/>
        <end position="349"/>
    </location>
</feature>
<dbReference type="SMART" id="SM00091">
    <property type="entry name" value="PAS"/>
    <property type="match status" value="1"/>
</dbReference>
<feature type="domain" description="PAC" evidence="4">
    <location>
        <begin position="466"/>
        <end position="518"/>
    </location>
</feature>
<feature type="transmembrane region" description="Helical" evidence="1">
    <location>
        <begin position="211"/>
        <end position="230"/>
    </location>
</feature>
<dbReference type="SUPFAM" id="SSF141868">
    <property type="entry name" value="EAL domain-like"/>
    <property type="match status" value="1"/>
</dbReference>
<gene>
    <name evidence="7" type="ORF">ACFPFW_01475</name>
</gene>
<feature type="domain" description="EAL" evidence="5">
    <location>
        <begin position="694"/>
        <end position="949"/>
    </location>
</feature>
<dbReference type="Gene3D" id="3.30.70.270">
    <property type="match status" value="1"/>
</dbReference>
<dbReference type="NCBIfam" id="TIGR00229">
    <property type="entry name" value="sensory_box"/>
    <property type="match status" value="1"/>
</dbReference>
<dbReference type="InterPro" id="IPR000014">
    <property type="entry name" value="PAS"/>
</dbReference>
<protein>
    <submittedName>
        <fullName evidence="7">Bifunctional diguanylate cyclase/phosphodiesterase</fullName>
    </submittedName>
</protein>
<dbReference type="SUPFAM" id="SSF55073">
    <property type="entry name" value="Nucleotide cyclase"/>
    <property type="match status" value="1"/>
</dbReference>
<keyword evidence="2" id="KW-0732">Signal</keyword>
<dbReference type="RefSeq" id="WP_379769114.1">
    <property type="nucleotide sequence ID" value="NZ_JBHSJF010000001.1"/>
</dbReference>
<dbReference type="SMART" id="SM00267">
    <property type="entry name" value="GGDEF"/>
    <property type="match status" value="1"/>
</dbReference>
<feature type="transmembrane region" description="Helical" evidence="1">
    <location>
        <begin position="355"/>
        <end position="374"/>
    </location>
</feature>
<dbReference type="SUPFAM" id="SSF55785">
    <property type="entry name" value="PYP-like sensor domain (PAS domain)"/>
    <property type="match status" value="1"/>
</dbReference>
<evidence type="ECO:0000313" key="7">
    <source>
        <dbReference type="EMBL" id="MFC5066683.1"/>
    </source>
</evidence>
<dbReference type="InterPro" id="IPR013655">
    <property type="entry name" value="PAS_fold_3"/>
</dbReference>
<evidence type="ECO:0000256" key="1">
    <source>
        <dbReference type="SAM" id="Phobius"/>
    </source>
</evidence>
<keyword evidence="1" id="KW-0472">Membrane</keyword>
<evidence type="ECO:0000256" key="2">
    <source>
        <dbReference type="SAM" id="SignalP"/>
    </source>
</evidence>
<dbReference type="Gene3D" id="3.30.450.20">
    <property type="entry name" value="PAS domain"/>
    <property type="match status" value="1"/>
</dbReference>
<dbReference type="InterPro" id="IPR000700">
    <property type="entry name" value="PAS-assoc_C"/>
</dbReference>
<sequence>MCALLILFGVFAAGGPAAALEPIVVPPDRGAIDLTRVVERFTSEGDRVQVTTAPGADGVVRRIEVRGHAEGRTNWALFALTNTSDDQIDRVLVAPHYRLVGSGVIWPDLGSRRIVDVTASQGFRPEREPSSDADIFLITLDPGATVTFVAELSSPTLPQLHLWDPDSYKDSVNDLTLYKGIVIGISGLMALILTIVFVVKGSTMFPASGALAWAVLCWLSIDFGFWHKIFNLGVGEDHVYRAGAEATLAATLIVFLVAYLNLNRWHVRFAHIAGVWLIGLCALVGIALIDAPVAAGIARISLVLVAVLGFGVVVWLALHNFDRAVMLIPTWFLLLAWVAAAGFTVSGVLQNDMVAPALVGGLVLIVLLIGFTVMQHAFAGAGLAHGLGSDLERRALAVTGSGDLVWDWDVSADKIHVTPEFEHLLGLKKGDLHGSAATWLDVLHPADRDRFRAALDMIVTERRGKISEQFRFRAQDGHYHWMLLRVRPVIAAHGEVTRCVGTLIDITDSKASEERLLHNAVHDNLTGLPNRRLFLDRVESALSFAAADERVRPTILIINLDGFKKINESVGLTVGDTLLLTLVRRLGRHLRAQDVLARLGGDQFGILLLSEREGPRISAFADTVRKTISSPISFSGRDIVITGSIGLAMSEPRTPITCEDLVRNAEVAMFHAKRLGGDHIEIFKPTMRTAKTDRLLVEGELRRALEREELRVLYQPIVRLEDRHIVGFEAVLRWDHPRYSRRPAAEFLAIAEETGLIVDFSLFALDRASRQLSLWQRKVPVEPPLFVTVGLPGKQFERQDLIQDVKTVLSRTVLARGSLKLELSENLVIQNPERASYMLEKLRDLGVGLALDDFGTGHASLAYLERFAFDVVKMDRSFLRQQSKMHRVAILRSMIQLGRELGLDVIAEGAETDSDAVELYHLGCQFAQGTAFGDPMTAEAAEKLLGIVPEASSPMSSVRRAMMNVARPQASSSS</sequence>
<dbReference type="EMBL" id="JBHSJF010000001">
    <property type="protein sequence ID" value="MFC5066683.1"/>
    <property type="molecule type" value="Genomic_DNA"/>
</dbReference>
<dbReference type="CDD" id="cd01949">
    <property type="entry name" value="GGDEF"/>
    <property type="match status" value="1"/>
</dbReference>
<feature type="transmembrane region" description="Helical" evidence="1">
    <location>
        <begin position="269"/>
        <end position="289"/>
    </location>
</feature>
<dbReference type="PROSITE" id="PS50887">
    <property type="entry name" value="GGDEF"/>
    <property type="match status" value="1"/>
</dbReference>
<evidence type="ECO:0000259" key="5">
    <source>
        <dbReference type="PROSITE" id="PS50883"/>
    </source>
</evidence>
<name>A0ABV9YV05_9HYPH</name>
<dbReference type="InterPro" id="IPR000160">
    <property type="entry name" value="GGDEF_dom"/>
</dbReference>
<dbReference type="Pfam" id="PF08447">
    <property type="entry name" value="PAS_3"/>
    <property type="match status" value="1"/>
</dbReference>
<feature type="transmembrane region" description="Helical" evidence="1">
    <location>
        <begin position="177"/>
        <end position="199"/>
    </location>
</feature>
<dbReference type="Pfam" id="PF00563">
    <property type="entry name" value="EAL"/>
    <property type="match status" value="1"/>
</dbReference>
<dbReference type="InterPro" id="IPR029787">
    <property type="entry name" value="Nucleotide_cyclase"/>
</dbReference>
<feature type="domain" description="GGDEF" evidence="6">
    <location>
        <begin position="551"/>
        <end position="685"/>
    </location>
</feature>
<reference evidence="8" key="1">
    <citation type="journal article" date="2019" name="Int. J. Syst. Evol. Microbiol.">
        <title>The Global Catalogue of Microorganisms (GCM) 10K type strain sequencing project: providing services to taxonomists for standard genome sequencing and annotation.</title>
        <authorList>
            <consortium name="The Broad Institute Genomics Platform"/>
            <consortium name="The Broad Institute Genome Sequencing Center for Infectious Disease"/>
            <person name="Wu L."/>
            <person name="Ma J."/>
        </authorList>
    </citation>
    <scope>NUCLEOTIDE SEQUENCE [LARGE SCALE GENOMIC DNA]</scope>
    <source>
        <strain evidence="8">CGMCC 1.16444</strain>
    </source>
</reference>
<evidence type="ECO:0000259" key="3">
    <source>
        <dbReference type="PROSITE" id="PS50112"/>
    </source>
</evidence>
<dbReference type="CDD" id="cd00130">
    <property type="entry name" value="PAS"/>
    <property type="match status" value="1"/>
</dbReference>
<organism evidence="7 8">
    <name type="scientific">Flaviflagellibacter deserti</name>
    <dbReference type="NCBI Taxonomy" id="2267266"/>
    <lineage>
        <taxon>Bacteria</taxon>
        <taxon>Pseudomonadati</taxon>
        <taxon>Pseudomonadota</taxon>
        <taxon>Alphaproteobacteria</taxon>
        <taxon>Hyphomicrobiales</taxon>
        <taxon>Flaviflagellibacter</taxon>
    </lineage>
</organism>
<dbReference type="InterPro" id="IPR043128">
    <property type="entry name" value="Rev_trsase/Diguanyl_cyclase"/>
</dbReference>
<proteinExistence type="predicted"/>
<evidence type="ECO:0000259" key="6">
    <source>
        <dbReference type="PROSITE" id="PS50887"/>
    </source>
</evidence>
<dbReference type="PANTHER" id="PTHR44757:SF2">
    <property type="entry name" value="BIOFILM ARCHITECTURE MAINTENANCE PROTEIN MBAA"/>
    <property type="match status" value="1"/>
</dbReference>
<feature type="signal peptide" evidence="2">
    <location>
        <begin position="1"/>
        <end position="19"/>
    </location>
</feature>
<dbReference type="Pfam" id="PF00990">
    <property type="entry name" value="GGDEF"/>
    <property type="match status" value="1"/>
</dbReference>
<dbReference type="SMART" id="SM00086">
    <property type="entry name" value="PAC"/>
    <property type="match status" value="1"/>
</dbReference>
<dbReference type="PROSITE" id="PS50883">
    <property type="entry name" value="EAL"/>
    <property type="match status" value="1"/>
</dbReference>
<dbReference type="NCBIfam" id="TIGR00254">
    <property type="entry name" value="GGDEF"/>
    <property type="match status" value="1"/>
</dbReference>
<dbReference type="PROSITE" id="PS50112">
    <property type="entry name" value="PAS"/>
    <property type="match status" value="1"/>
</dbReference>
<dbReference type="CDD" id="cd01948">
    <property type="entry name" value="EAL"/>
    <property type="match status" value="1"/>
</dbReference>
<keyword evidence="1" id="KW-1133">Transmembrane helix</keyword>
<accession>A0ABV9YV05</accession>
<dbReference type="InterPro" id="IPR001633">
    <property type="entry name" value="EAL_dom"/>
</dbReference>
<feature type="transmembrane region" description="Helical" evidence="1">
    <location>
        <begin position="242"/>
        <end position="262"/>
    </location>
</feature>
<dbReference type="Gene3D" id="3.20.20.450">
    <property type="entry name" value="EAL domain"/>
    <property type="match status" value="1"/>
</dbReference>
<dbReference type="InterPro" id="IPR035965">
    <property type="entry name" value="PAS-like_dom_sf"/>
</dbReference>
<feature type="domain" description="PAS" evidence="3">
    <location>
        <begin position="390"/>
        <end position="462"/>
    </location>
</feature>